<evidence type="ECO:0000313" key="1">
    <source>
        <dbReference type="EMBL" id="MBE2887241.1"/>
    </source>
</evidence>
<organism evidence="1 2">
    <name type="scientific">Geobacter anodireducens</name>
    <dbReference type="NCBI Taxonomy" id="1340425"/>
    <lineage>
        <taxon>Bacteria</taxon>
        <taxon>Pseudomonadati</taxon>
        <taxon>Thermodesulfobacteriota</taxon>
        <taxon>Desulfuromonadia</taxon>
        <taxon>Geobacterales</taxon>
        <taxon>Geobacteraceae</taxon>
        <taxon>Geobacter</taxon>
    </lineage>
</organism>
<comment type="caution">
    <text evidence="1">The sequence shown here is derived from an EMBL/GenBank/DDBJ whole genome shotgun (WGS) entry which is preliminary data.</text>
</comment>
<name>A0ABR9NSK6_9BACT</name>
<dbReference type="EMBL" id="JADBFD010000005">
    <property type="protein sequence ID" value="MBE2887241.1"/>
    <property type="molecule type" value="Genomic_DNA"/>
</dbReference>
<dbReference type="Proteomes" id="UP000618926">
    <property type="component" value="Unassembled WGS sequence"/>
</dbReference>
<proteinExistence type="predicted"/>
<protein>
    <submittedName>
        <fullName evidence="1">Transcriptional regulator</fullName>
    </submittedName>
</protein>
<accession>A0ABR9NSK6</accession>
<sequence>MNKYFRVNQIIPHIFPVAKGTWWAWVRAYPEELTPTKLGPRTTVWSEQQLKAFAEKQQVGGR</sequence>
<evidence type="ECO:0000313" key="2">
    <source>
        <dbReference type="Proteomes" id="UP000618926"/>
    </source>
</evidence>
<gene>
    <name evidence="1" type="ORF">IIE05_04595</name>
</gene>
<dbReference type="RefSeq" id="WP_192905168.1">
    <property type="nucleotide sequence ID" value="NZ_JADBFD010000005.1"/>
</dbReference>
<keyword evidence="2" id="KW-1185">Reference proteome</keyword>
<reference evidence="1 2" key="1">
    <citation type="submission" date="2020-10" db="EMBL/GenBank/DDBJ databases">
        <title>Investigation of anaerobic biodegradation of phenanthrene by a sulfate-dependent Geobacter anodireducens strain PheS2.</title>
        <authorList>
            <person name="Zhang Z."/>
        </authorList>
    </citation>
    <scope>NUCLEOTIDE SEQUENCE [LARGE SCALE GENOMIC DNA]</scope>
    <source>
        <strain evidence="1 2">PheS2</strain>
    </source>
</reference>